<dbReference type="GO" id="GO:0022625">
    <property type="term" value="C:cytosolic large ribosomal subunit"/>
    <property type="evidence" value="ECO:0007669"/>
    <property type="project" value="TreeGrafter"/>
</dbReference>
<gene>
    <name evidence="5" type="ORF">BMR1_02g00865</name>
</gene>
<dbReference type="VEuPathDB" id="PiroplasmaDB:BMR1_02g00865"/>
<evidence type="ECO:0000313" key="5">
    <source>
        <dbReference type="EMBL" id="CCF73338.1"/>
    </source>
</evidence>
<evidence type="ECO:0000256" key="1">
    <source>
        <dbReference type="ARBA" id="ARBA00007803"/>
    </source>
</evidence>
<dbReference type="Proteomes" id="UP000002899">
    <property type="component" value="Chromosome II"/>
</dbReference>
<comment type="similarity">
    <text evidence="1 4">Belongs to the eukaryotic ribosomal protein eL38 family.</text>
</comment>
<dbReference type="GO" id="GO:0022618">
    <property type="term" value="P:protein-RNA complex assembly"/>
    <property type="evidence" value="ECO:0007669"/>
    <property type="project" value="TreeGrafter"/>
</dbReference>
<evidence type="ECO:0000313" key="6">
    <source>
        <dbReference type="Proteomes" id="UP000002899"/>
    </source>
</evidence>
<dbReference type="EMBL" id="FO082872">
    <property type="protein sequence ID" value="CCF73338.1"/>
    <property type="molecule type" value="Genomic_DNA"/>
</dbReference>
<reference evidence="5 6" key="3">
    <citation type="journal article" date="2016" name="Sci. Rep.">
        <title>Genome-wide diversity and gene expression profiling of Babesia microti isolates identify polymorphic genes that mediate host-pathogen interactions.</title>
        <authorList>
            <person name="Silva J.C."/>
            <person name="Cornillot E."/>
            <person name="McCracken C."/>
            <person name="Usmani-Brown S."/>
            <person name="Dwivedi A."/>
            <person name="Ifeonu O.O."/>
            <person name="Crabtree J."/>
            <person name="Gotia H.T."/>
            <person name="Virji A.Z."/>
            <person name="Reynes C."/>
            <person name="Colinge J."/>
            <person name="Kumar V."/>
            <person name="Lawres L."/>
            <person name="Pazzi J.E."/>
            <person name="Pablo J.V."/>
            <person name="Hung C."/>
            <person name="Brancato J."/>
            <person name="Kumari P."/>
            <person name="Orvis J."/>
            <person name="Tretina K."/>
            <person name="Chibucos M."/>
            <person name="Ott S."/>
            <person name="Sadzewicz L."/>
            <person name="Sengamalay N."/>
            <person name="Shetty A.C."/>
            <person name="Su Q."/>
            <person name="Tallon L."/>
            <person name="Fraser C.M."/>
            <person name="Frutos R."/>
            <person name="Molina D.M."/>
            <person name="Krause P.J."/>
            <person name="Ben Mamoun C."/>
        </authorList>
    </citation>
    <scope>NUCLEOTIDE SEQUENCE [LARGE SCALE GENOMIC DNA]</scope>
    <source>
        <strain evidence="5 6">RI</strain>
    </source>
</reference>
<reference evidence="5 6" key="2">
    <citation type="journal article" date="2013" name="PLoS ONE">
        <title>Whole genome mapping and re-organization of the nuclear and mitochondrial genomes of Babesia microti isolates.</title>
        <authorList>
            <person name="Cornillot E."/>
            <person name="Dassouli A."/>
            <person name="Garg A."/>
            <person name="Pachikara N."/>
            <person name="Randazzo S."/>
            <person name="Depoix D."/>
            <person name="Carcy B."/>
            <person name="Delbecq S."/>
            <person name="Frutos R."/>
            <person name="Silva J.C."/>
            <person name="Sutton R."/>
            <person name="Krause P.J."/>
            <person name="Mamoun C.B."/>
        </authorList>
    </citation>
    <scope>NUCLEOTIDE SEQUENCE [LARGE SCALE GENOMIC DNA]</scope>
    <source>
        <strain evidence="5 6">RI</strain>
    </source>
</reference>
<accession>I7I8M2</accession>
<keyword evidence="2 4" id="KW-0689">Ribosomal protein</keyword>
<dbReference type="KEGG" id="bmic:BMR1_02g00865"/>
<organism evidence="5 6">
    <name type="scientific">Babesia microti (strain RI)</name>
    <dbReference type="NCBI Taxonomy" id="1133968"/>
    <lineage>
        <taxon>Eukaryota</taxon>
        <taxon>Sar</taxon>
        <taxon>Alveolata</taxon>
        <taxon>Apicomplexa</taxon>
        <taxon>Aconoidasida</taxon>
        <taxon>Piroplasmida</taxon>
        <taxon>Babesiidae</taxon>
        <taxon>Babesia</taxon>
    </lineage>
</organism>
<dbReference type="PANTHER" id="PTHR10965">
    <property type="entry name" value="60S RIBOSOMAL PROTEIN L38"/>
    <property type="match status" value="1"/>
</dbReference>
<dbReference type="PANTHER" id="PTHR10965:SF0">
    <property type="entry name" value="LARGE RIBOSOMAL SUBUNIT PROTEIN EL38"/>
    <property type="match status" value="1"/>
</dbReference>
<dbReference type="InterPro" id="IPR002675">
    <property type="entry name" value="Ribosomal_eL38"/>
</dbReference>
<dbReference type="OrthoDB" id="10250488at2759"/>
<evidence type="ECO:0000256" key="4">
    <source>
        <dbReference type="RuleBase" id="RU003445"/>
    </source>
</evidence>
<protein>
    <submittedName>
        <fullName evidence="5">Large subunit ribosomal protein L38e</fullName>
    </submittedName>
</protein>
<dbReference type="AlphaFoldDB" id="I7I8M2"/>
<dbReference type="Gene3D" id="3.30.720.90">
    <property type="match status" value="1"/>
</dbReference>
<reference evidence="5 6" key="1">
    <citation type="journal article" date="2012" name="Nucleic Acids Res.">
        <title>Sequencing of the smallest Apicomplexan genome from the human pathogen Babesia microti.</title>
        <authorList>
            <person name="Cornillot E."/>
            <person name="Hadj-Kaddour K."/>
            <person name="Dassouli A."/>
            <person name="Noel B."/>
            <person name="Ranwez V."/>
            <person name="Vacherie B."/>
            <person name="Augagneur Y."/>
            <person name="Bres V."/>
            <person name="Duclos A."/>
            <person name="Randazzo S."/>
            <person name="Carcy B."/>
            <person name="Debierre-Grockiego F."/>
            <person name="Delbecq S."/>
            <person name="Moubri-Menage K."/>
            <person name="Shams-Eldin H."/>
            <person name="Usmani-Brown S."/>
            <person name="Bringaud F."/>
            <person name="Wincker P."/>
            <person name="Vivares C.P."/>
            <person name="Schwarz R.T."/>
            <person name="Schetters T.P."/>
            <person name="Krause P.J."/>
            <person name="Gorenflot A."/>
            <person name="Berry V."/>
            <person name="Barbe V."/>
            <person name="Ben Mamoun C."/>
        </authorList>
    </citation>
    <scope>NUCLEOTIDE SEQUENCE [LARGE SCALE GENOMIC DNA]</scope>
    <source>
        <strain evidence="5 6">RI</strain>
    </source>
</reference>
<keyword evidence="6" id="KW-1185">Reference proteome</keyword>
<keyword evidence="3 4" id="KW-0687">Ribonucleoprotein</keyword>
<dbReference type="RefSeq" id="XP_012647947.1">
    <property type="nucleotide sequence ID" value="XM_012792493.1"/>
</dbReference>
<dbReference type="OMA" id="RCHRFIY"/>
<name>I7I8M2_BABMR</name>
<evidence type="ECO:0000256" key="2">
    <source>
        <dbReference type="ARBA" id="ARBA00022980"/>
    </source>
</evidence>
<proteinExistence type="inferred from homology"/>
<dbReference type="GO" id="GO:0006412">
    <property type="term" value="P:translation"/>
    <property type="evidence" value="ECO:0007669"/>
    <property type="project" value="InterPro"/>
</dbReference>
<dbReference type="GeneID" id="24423962"/>
<sequence length="79" mass="8955">MAKEIKDVKTFLTTLKRPDAKGIIVVKKKLRNGNFVTKFKTRCSRFLYTFVVTNQARANKIEASLPSGLPKKVISTIKK</sequence>
<evidence type="ECO:0000256" key="3">
    <source>
        <dbReference type="ARBA" id="ARBA00023274"/>
    </source>
</evidence>
<dbReference type="GO" id="GO:0003735">
    <property type="term" value="F:structural constituent of ribosome"/>
    <property type="evidence" value="ECO:0007669"/>
    <property type="project" value="InterPro"/>
</dbReference>
<dbReference type="InterPro" id="IPR038464">
    <property type="entry name" value="Ribosomal_eL38_sf"/>
</dbReference>
<dbReference type="Pfam" id="PF01781">
    <property type="entry name" value="Ribosomal_L38e"/>
    <property type="match status" value="1"/>
</dbReference>